<dbReference type="Proteomes" id="UP000251075">
    <property type="component" value="Unassembled WGS sequence"/>
</dbReference>
<dbReference type="CDD" id="cd07103">
    <property type="entry name" value="ALDH_F5_SSADH_GabD"/>
    <property type="match status" value="1"/>
</dbReference>
<dbReference type="EC" id="1.2.1.16" evidence="7"/>
<dbReference type="OrthoDB" id="9772584at2"/>
<dbReference type="GO" id="GO:0009450">
    <property type="term" value="P:gamma-aminobutyric acid catabolic process"/>
    <property type="evidence" value="ECO:0007669"/>
    <property type="project" value="InterPro"/>
</dbReference>
<evidence type="ECO:0000313" key="7">
    <source>
        <dbReference type="EMBL" id="RAU21317.1"/>
    </source>
</evidence>
<dbReference type="InterPro" id="IPR016162">
    <property type="entry name" value="Ald_DH_N"/>
</dbReference>
<dbReference type="PROSITE" id="PS00070">
    <property type="entry name" value="ALDEHYDE_DEHYDR_CYS"/>
    <property type="match status" value="1"/>
</dbReference>
<gene>
    <name evidence="7" type="primary">gabD</name>
    <name evidence="7" type="ORF">CU669_14195</name>
</gene>
<proteinExistence type="inferred from homology"/>
<evidence type="ECO:0000256" key="1">
    <source>
        <dbReference type="ARBA" id="ARBA00009986"/>
    </source>
</evidence>
<dbReference type="InterPro" id="IPR015590">
    <property type="entry name" value="Aldehyde_DH_dom"/>
</dbReference>
<evidence type="ECO:0000256" key="2">
    <source>
        <dbReference type="ARBA" id="ARBA00023002"/>
    </source>
</evidence>
<keyword evidence="8" id="KW-1185">Reference proteome</keyword>
<accession>A0A364NWM4</accession>
<dbReference type="InterPro" id="IPR016160">
    <property type="entry name" value="Ald_DH_CS_CYS"/>
</dbReference>
<dbReference type="PROSITE" id="PS00687">
    <property type="entry name" value="ALDEHYDE_DEHYDR_GLU"/>
    <property type="match status" value="1"/>
</dbReference>
<feature type="active site" evidence="4">
    <location>
        <position position="255"/>
    </location>
</feature>
<evidence type="ECO:0000259" key="6">
    <source>
        <dbReference type="Pfam" id="PF00171"/>
    </source>
</evidence>
<evidence type="ECO:0000256" key="5">
    <source>
        <dbReference type="RuleBase" id="RU003345"/>
    </source>
</evidence>
<dbReference type="RefSeq" id="WP_112145823.1">
    <property type="nucleotide sequence ID" value="NZ_PGTO01000011.1"/>
</dbReference>
<evidence type="ECO:0000256" key="3">
    <source>
        <dbReference type="ARBA" id="ARBA00023097"/>
    </source>
</evidence>
<comment type="caution">
    <text evidence="7">The sequence shown here is derived from an EMBL/GenBank/DDBJ whole genome shotgun (WGS) entry which is preliminary data.</text>
</comment>
<dbReference type="InterPro" id="IPR010102">
    <property type="entry name" value="Succ_semiAld_DH"/>
</dbReference>
<dbReference type="FunFam" id="3.40.309.10:FF:000004">
    <property type="entry name" value="Succinate-semialdehyde dehydrogenase I"/>
    <property type="match status" value="1"/>
</dbReference>
<dbReference type="PANTHER" id="PTHR43353:SF5">
    <property type="entry name" value="SUCCINATE-SEMIALDEHYDE DEHYDROGENASE, MITOCHONDRIAL"/>
    <property type="match status" value="1"/>
</dbReference>
<dbReference type="Gene3D" id="3.40.309.10">
    <property type="entry name" value="Aldehyde Dehydrogenase, Chain A, domain 2"/>
    <property type="match status" value="1"/>
</dbReference>
<dbReference type="EMBL" id="PGTO01000011">
    <property type="protein sequence ID" value="RAU21317.1"/>
    <property type="molecule type" value="Genomic_DNA"/>
</dbReference>
<keyword evidence="2 5" id="KW-0560">Oxidoreductase</keyword>
<dbReference type="AlphaFoldDB" id="A0A364NWM4"/>
<feature type="domain" description="Aldehyde dehydrogenase" evidence="6">
    <location>
        <begin position="19"/>
        <end position="468"/>
    </location>
</feature>
<dbReference type="Pfam" id="PF00171">
    <property type="entry name" value="Aldedh"/>
    <property type="match status" value="1"/>
</dbReference>
<organism evidence="7 8">
    <name type="scientific">Paramagnetospirillum kuznetsovii</name>
    <dbReference type="NCBI Taxonomy" id="2053833"/>
    <lineage>
        <taxon>Bacteria</taxon>
        <taxon>Pseudomonadati</taxon>
        <taxon>Pseudomonadota</taxon>
        <taxon>Alphaproteobacteria</taxon>
        <taxon>Rhodospirillales</taxon>
        <taxon>Magnetospirillaceae</taxon>
        <taxon>Paramagnetospirillum</taxon>
    </lineage>
</organism>
<dbReference type="NCBIfam" id="TIGR01780">
    <property type="entry name" value="SSADH"/>
    <property type="match status" value="1"/>
</dbReference>
<comment type="similarity">
    <text evidence="1 5">Belongs to the aldehyde dehydrogenase family.</text>
</comment>
<dbReference type="FunFam" id="3.40.605.10:FF:000005">
    <property type="entry name" value="Succinate-semialdehyde dehydrogenase I"/>
    <property type="match status" value="1"/>
</dbReference>
<dbReference type="PANTHER" id="PTHR43353">
    <property type="entry name" value="SUCCINATE-SEMIALDEHYDE DEHYDROGENASE, MITOCHONDRIAL"/>
    <property type="match status" value="1"/>
</dbReference>
<dbReference type="InterPro" id="IPR016163">
    <property type="entry name" value="Ald_DH_C"/>
</dbReference>
<dbReference type="FunFam" id="3.40.605.10:FF:000026">
    <property type="entry name" value="Aldehyde dehydrogenase, putative"/>
    <property type="match status" value="1"/>
</dbReference>
<dbReference type="InterPro" id="IPR050740">
    <property type="entry name" value="Aldehyde_DH_Superfamily"/>
</dbReference>
<keyword evidence="3" id="KW-0558">Oxidation</keyword>
<dbReference type="GO" id="GO:0004777">
    <property type="term" value="F:succinate-semialdehyde dehydrogenase (NAD+) activity"/>
    <property type="evidence" value="ECO:0007669"/>
    <property type="project" value="TreeGrafter"/>
</dbReference>
<dbReference type="InterPro" id="IPR016161">
    <property type="entry name" value="Ald_DH/histidinol_DH"/>
</dbReference>
<evidence type="ECO:0000313" key="8">
    <source>
        <dbReference type="Proteomes" id="UP000251075"/>
    </source>
</evidence>
<protein>
    <submittedName>
        <fullName evidence="7">Succinate-semialdehyde dehydrogenase (NADP(+))</fullName>
        <ecNumber evidence="7">1.2.1.16</ecNumber>
    </submittedName>
</protein>
<sequence length="472" mass="50497">MHLDDPSLLRSLCRIGEEWVGADSQEVFDVVDPADGRVIATVPRAGKAETRRAIERASSALPAWRGLTARERGVLLRRWHDLILQHRDDLARIMTAEQGKPQAEARGEVSYGAGFIDWFAEEGKRIYGDIIPSPFPGRRIMVLKEPVGVVAAITPWNFPNAMITRKCGPALAAGCTVVLKPAEDTPLSALALVELADRAGIPAGVLNVVTGHPVEIGAELTSNPLVRKLSFTGSTAVGKALLRQCADTMKKVSLELGGNAPFIVFDDADLDAAVAGAIASKFRNSGQTCICANRLLVQDGIHDAFVDRLVEAVGTLDLGPLIHGRAVEGVERLVNDAVALGARALCGGTRRAAGGNYFDPTVLVGVTPSMACANQEIFGPVAPLIRFHTEDEAIRLANDTPYGLAAYAYTRDAGREWRLAEGLEFGIIGLNESMVSTEVAPFGGMKESGLGREGSKYGIDEYLEIKYVCRTG</sequence>
<evidence type="ECO:0000256" key="4">
    <source>
        <dbReference type="PROSITE-ProRule" id="PRU10007"/>
    </source>
</evidence>
<name>A0A364NWM4_9PROT</name>
<dbReference type="InterPro" id="IPR029510">
    <property type="entry name" value="Ald_DH_CS_GLU"/>
</dbReference>
<reference evidence="7 8" key="1">
    <citation type="submission" date="2017-11" db="EMBL/GenBank/DDBJ databases">
        <title>Draft genome sequence of magnetotactic bacterium Magnetospirillum kuznetsovii LBB-42.</title>
        <authorList>
            <person name="Grouzdev D.S."/>
            <person name="Rysina M.S."/>
            <person name="Baslerov R.V."/>
            <person name="Koziaeva V."/>
        </authorList>
    </citation>
    <scope>NUCLEOTIDE SEQUENCE [LARGE SCALE GENOMIC DNA]</scope>
    <source>
        <strain evidence="7 8">LBB-42</strain>
    </source>
</reference>
<dbReference type="Gene3D" id="3.40.605.10">
    <property type="entry name" value="Aldehyde Dehydrogenase, Chain A, domain 1"/>
    <property type="match status" value="1"/>
</dbReference>
<dbReference type="SUPFAM" id="SSF53720">
    <property type="entry name" value="ALDH-like"/>
    <property type="match status" value="1"/>
</dbReference>